<dbReference type="AlphaFoldDB" id="A0ABD1EY72"/>
<name>A0ABD1EY72_HYPHA</name>
<dbReference type="SUPFAM" id="SSF52087">
    <property type="entry name" value="CRAL/TRIO domain"/>
    <property type="match status" value="1"/>
</dbReference>
<organism evidence="2 3">
    <name type="scientific">Hypothenemus hampei</name>
    <name type="common">Coffee berry borer</name>
    <dbReference type="NCBI Taxonomy" id="57062"/>
    <lineage>
        <taxon>Eukaryota</taxon>
        <taxon>Metazoa</taxon>
        <taxon>Ecdysozoa</taxon>
        <taxon>Arthropoda</taxon>
        <taxon>Hexapoda</taxon>
        <taxon>Insecta</taxon>
        <taxon>Pterygota</taxon>
        <taxon>Neoptera</taxon>
        <taxon>Endopterygota</taxon>
        <taxon>Coleoptera</taxon>
        <taxon>Polyphaga</taxon>
        <taxon>Cucujiformia</taxon>
        <taxon>Curculionidae</taxon>
        <taxon>Scolytinae</taxon>
        <taxon>Hypothenemus</taxon>
    </lineage>
</organism>
<dbReference type="SMART" id="SM01100">
    <property type="entry name" value="CRAL_TRIO_N"/>
    <property type="match status" value="1"/>
</dbReference>
<gene>
    <name evidence="2" type="ORF">ABEB36_007506</name>
</gene>
<dbReference type="Gene3D" id="3.40.525.10">
    <property type="entry name" value="CRAL-TRIO lipid binding domain"/>
    <property type="match status" value="1"/>
</dbReference>
<evidence type="ECO:0000259" key="1">
    <source>
        <dbReference type="PROSITE" id="PS50191"/>
    </source>
</evidence>
<reference evidence="2 3" key="1">
    <citation type="submission" date="2024-05" db="EMBL/GenBank/DDBJ databases">
        <title>Genetic variation in Jamaican populations of the coffee berry borer (Hypothenemus hampei).</title>
        <authorList>
            <person name="Errbii M."/>
            <person name="Myrie A."/>
        </authorList>
    </citation>
    <scope>NUCLEOTIDE SEQUENCE [LARGE SCALE GENOMIC DNA]</scope>
    <source>
        <strain evidence="2">JA-Hopewell-2020-01-JO</strain>
        <tissue evidence="2">Whole body</tissue>
    </source>
</reference>
<dbReference type="Proteomes" id="UP001566132">
    <property type="component" value="Unassembled WGS sequence"/>
</dbReference>
<comment type="caution">
    <text evidence="2">The sequence shown here is derived from an EMBL/GenBank/DDBJ whole genome shotgun (WGS) entry which is preliminary data.</text>
</comment>
<keyword evidence="3" id="KW-1185">Reference proteome</keyword>
<dbReference type="Gene3D" id="1.10.8.20">
    <property type="entry name" value="N-terminal domain of phosphatidylinositol transfer protein sec14p"/>
    <property type="match status" value="1"/>
</dbReference>
<dbReference type="InterPro" id="IPR036273">
    <property type="entry name" value="CRAL/TRIO_N_dom_sf"/>
</dbReference>
<dbReference type="SUPFAM" id="SSF46938">
    <property type="entry name" value="CRAL/TRIO N-terminal domain"/>
    <property type="match status" value="1"/>
</dbReference>
<dbReference type="CDD" id="cd00170">
    <property type="entry name" value="SEC14"/>
    <property type="match status" value="1"/>
</dbReference>
<dbReference type="PRINTS" id="PR00180">
    <property type="entry name" value="CRETINALDHBP"/>
</dbReference>
<dbReference type="PANTHER" id="PTHR10174">
    <property type="entry name" value="ALPHA-TOCOPHEROL TRANSFER PROTEIN-RELATED"/>
    <property type="match status" value="1"/>
</dbReference>
<feature type="domain" description="CRAL-TRIO" evidence="1">
    <location>
        <begin position="104"/>
        <end position="267"/>
    </location>
</feature>
<dbReference type="Pfam" id="PF00650">
    <property type="entry name" value="CRAL_TRIO"/>
    <property type="match status" value="1"/>
</dbReference>
<accession>A0ABD1EY72</accession>
<evidence type="ECO:0000313" key="2">
    <source>
        <dbReference type="EMBL" id="KAL1502356.1"/>
    </source>
</evidence>
<evidence type="ECO:0000313" key="3">
    <source>
        <dbReference type="Proteomes" id="UP001566132"/>
    </source>
</evidence>
<dbReference type="InterPro" id="IPR001251">
    <property type="entry name" value="CRAL-TRIO_dom"/>
</dbReference>
<dbReference type="InterPro" id="IPR011074">
    <property type="entry name" value="CRAL/TRIO_N_dom"/>
</dbReference>
<dbReference type="PROSITE" id="PS50191">
    <property type="entry name" value="CRAL_TRIO"/>
    <property type="match status" value="1"/>
</dbReference>
<sequence>MSDRKWVTEPDHYVCPLSKESQEIARLELREDEKSRDSALESMRDWIKQNPRIRNCRLDARFLLRFLRFKKFSVEQAKEALERYVLLRQTFGVAFNCLDITIPMMEELTNLGYMFVCPQRDSQGRRVIVARPGVFDLDKFTNGDMCRIHGIVYETLMEDEENQVRGFVHFADGSGVGFAYLTLFTIKEAVRIVKNGEKTLPMRHKEVHGFNIHPSMKFVLDWGMTLVSDKIKSRVRLYSNIDEVLDAGYVEKDVLPKEYGGTIPMAEMIELWKEELKRSHPILMSHDEMGVNEELFTRREKEGAVSALRKQGLSCGAEKDSLCGITGNFRKLEEKTLPFESLFNGKVEANTSTSAKKLKSCEDFDFEVSASFGYRLINFVSIFSAIGEIVQCKKCGGDVTFTETSLCGLGFKLKVKCAKCEIQQLQFTIGPNALRLSEDLDARRISIANLRAQQDTKEARMLRRAAQKESQDMATSLEGLLYGPGIAD</sequence>
<dbReference type="InterPro" id="IPR036865">
    <property type="entry name" value="CRAL-TRIO_dom_sf"/>
</dbReference>
<dbReference type="EMBL" id="JBDJPC010000005">
    <property type="protein sequence ID" value="KAL1502356.1"/>
    <property type="molecule type" value="Genomic_DNA"/>
</dbReference>
<protein>
    <recommendedName>
        <fullName evidence="1">CRAL-TRIO domain-containing protein</fullName>
    </recommendedName>
</protein>
<proteinExistence type="predicted"/>
<dbReference type="PANTHER" id="PTHR10174:SF208">
    <property type="entry name" value="CRAL-TRIO DOMAIN-CONTAINING PROTEIN DDB_G0278031"/>
    <property type="match status" value="1"/>
</dbReference>